<accession>A0A6A6XT94</accession>
<reference evidence="1" key="1">
    <citation type="journal article" date="2020" name="Stud. Mycol.">
        <title>101 Dothideomycetes genomes: a test case for predicting lifestyles and emergence of pathogens.</title>
        <authorList>
            <person name="Haridas S."/>
            <person name="Albert R."/>
            <person name="Binder M."/>
            <person name="Bloem J."/>
            <person name="Labutti K."/>
            <person name="Salamov A."/>
            <person name="Andreopoulos B."/>
            <person name="Baker S."/>
            <person name="Barry K."/>
            <person name="Bills G."/>
            <person name="Bluhm B."/>
            <person name="Cannon C."/>
            <person name="Castanera R."/>
            <person name="Culley D."/>
            <person name="Daum C."/>
            <person name="Ezra D."/>
            <person name="Gonzalez J."/>
            <person name="Henrissat B."/>
            <person name="Kuo A."/>
            <person name="Liang C."/>
            <person name="Lipzen A."/>
            <person name="Lutzoni F."/>
            <person name="Magnuson J."/>
            <person name="Mondo S."/>
            <person name="Nolan M."/>
            <person name="Ohm R."/>
            <person name="Pangilinan J."/>
            <person name="Park H.-J."/>
            <person name="Ramirez L."/>
            <person name="Alfaro M."/>
            <person name="Sun H."/>
            <person name="Tritt A."/>
            <person name="Yoshinaga Y."/>
            <person name="Zwiers L.-H."/>
            <person name="Turgeon B."/>
            <person name="Goodwin S."/>
            <person name="Spatafora J."/>
            <person name="Crous P."/>
            <person name="Grigoriev I."/>
        </authorList>
    </citation>
    <scope>NUCLEOTIDE SEQUENCE</scope>
    <source>
        <strain evidence="1">CBS 109.77</strain>
    </source>
</reference>
<organism evidence="1 2">
    <name type="scientific">Melanomma pulvis-pyrius CBS 109.77</name>
    <dbReference type="NCBI Taxonomy" id="1314802"/>
    <lineage>
        <taxon>Eukaryota</taxon>
        <taxon>Fungi</taxon>
        <taxon>Dikarya</taxon>
        <taxon>Ascomycota</taxon>
        <taxon>Pezizomycotina</taxon>
        <taxon>Dothideomycetes</taxon>
        <taxon>Pleosporomycetidae</taxon>
        <taxon>Pleosporales</taxon>
        <taxon>Melanommataceae</taxon>
        <taxon>Melanomma</taxon>
    </lineage>
</organism>
<gene>
    <name evidence="1" type="ORF">K505DRAFT_332795</name>
</gene>
<name>A0A6A6XT94_9PLEO</name>
<proteinExistence type="predicted"/>
<sequence length="183" mass="20391">MTTSASFGGEHCQIEVSGRDVEEHSTGILGKELRRQPHELFSSRDLNHDGVWSNSAWFAAINCCLKKSTDGRAPTTQGRGATTFGYHLSDARIWGAPISSVYYNDWPRILTACGEVKTGGRDPTEPGAFTCGAYTQDLLYAVPVWYNVIFRFVFGHMLRITTLMRYVAVFDSSLRIAICRNLT</sequence>
<protein>
    <submittedName>
        <fullName evidence="1">Uncharacterized protein</fullName>
    </submittedName>
</protein>
<evidence type="ECO:0000313" key="2">
    <source>
        <dbReference type="Proteomes" id="UP000799757"/>
    </source>
</evidence>
<dbReference type="AlphaFoldDB" id="A0A6A6XT94"/>
<evidence type="ECO:0000313" key="1">
    <source>
        <dbReference type="EMBL" id="KAF2799245.1"/>
    </source>
</evidence>
<keyword evidence="2" id="KW-1185">Reference proteome</keyword>
<dbReference type="EMBL" id="MU001768">
    <property type="protein sequence ID" value="KAF2799245.1"/>
    <property type="molecule type" value="Genomic_DNA"/>
</dbReference>
<dbReference type="Proteomes" id="UP000799757">
    <property type="component" value="Unassembled WGS sequence"/>
</dbReference>